<comment type="subcellular location">
    <subcellularLocation>
        <location evidence="1">Cell outer membrane</location>
    </subcellularLocation>
</comment>
<dbReference type="SUPFAM" id="SSF56925">
    <property type="entry name" value="OMPA-like"/>
    <property type="match status" value="1"/>
</dbReference>
<evidence type="ECO:0000256" key="3">
    <source>
        <dbReference type="ARBA" id="ARBA00023136"/>
    </source>
</evidence>
<keyword evidence="4" id="KW-0998">Cell outer membrane</keyword>
<evidence type="ECO:0000256" key="5">
    <source>
        <dbReference type="ARBA" id="ARBA00038306"/>
    </source>
</evidence>
<name>A0A0B1Q353_9HYPH</name>
<dbReference type="PANTHER" id="PTHR34001">
    <property type="entry name" value="BLL7405 PROTEIN"/>
    <property type="match status" value="1"/>
</dbReference>
<feature type="signal peptide" evidence="6">
    <location>
        <begin position="1"/>
        <end position="19"/>
    </location>
</feature>
<dbReference type="GO" id="GO:0009279">
    <property type="term" value="C:cell outer membrane"/>
    <property type="evidence" value="ECO:0007669"/>
    <property type="project" value="UniProtKB-SubCell"/>
</dbReference>
<comment type="caution">
    <text evidence="8">The sequence shown here is derived from an EMBL/GenBank/DDBJ whole genome shotgun (WGS) entry which is preliminary data.</text>
</comment>
<reference evidence="8 9" key="1">
    <citation type="submission" date="2014-09" db="EMBL/GenBank/DDBJ databases">
        <title>Isolation and characterization of Aurantimonas altamirensis ON-56566 from clinical sample following a dog bite.</title>
        <authorList>
            <person name="Eshaghi A."/>
            <person name="Li A."/>
            <person name="Shahinas D."/>
            <person name="Bahn P."/>
            <person name="Kus J.V."/>
            <person name="Patel S.N."/>
        </authorList>
    </citation>
    <scope>NUCLEOTIDE SEQUENCE [LARGE SCALE GENOMIC DNA]</scope>
    <source>
        <strain evidence="8 9">ON-56566</strain>
    </source>
</reference>
<dbReference type="RefSeq" id="WP_039191878.1">
    <property type="nucleotide sequence ID" value="NZ_JAQRFV010000012.1"/>
</dbReference>
<feature type="chain" id="PRO_5002059608" description="Outer membrane protein beta-barrel domain-containing protein" evidence="6">
    <location>
        <begin position="20"/>
        <end position="255"/>
    </location>
</feature>
<evidence type="ECO:0000256" key="6">
    <source>
        <dbReference type="SAM" id="SignalP"/>
    </source>
</evidence>
<proteinExistence type="inferred from homology"/>
<dbReference type="STRING" id="370622.LA66_09695"/>
<dbReference type="AlphaFoldDB" id="A0A0B1Q353"/>
<keyword evidence="3" id="KW-0472">Membrane</keyword>
<sequence>MNRFALLLGSVAFVTPAMAADVIYEEPVAPAPVVAYEPAFTWTGFYVGGQAGVAFNRDSGLFSSDSSGFTGGSDDGQSGFIGGGHIGYDYQVGNFLVGAVADLSYIDATSSSDYTFGGTTIYGAEQKIDYVGTVRAKLGYAADRFAVYATGGLAYGDTKNSYLGDTVTTIGGTAYNVSVSEDTDDVGYSVGAGVDYLVTQNFSLGVEYLYTDLGDSKLDVAYTPVGGGATDVLSTSSSTDLDFHTVWAKASFRFN</sequence>
<evidence type="ECO:0000256" key="1">
    <source>
        <dbReference type="ARBA" id="ARBA00004442"/>
    </source>
</evidence>
<evidence type="ECO:0000259" key="7">
    <source>
        <dbReference type="Pfam" id="PF13505"/>
    </source>
</evidence>
<protein>
    <recommendedName>
        <fullName evidence="7">Outer membrane protein beta-barrel domain-containing protein</fullName>
    </recommendedName>
</protein>
<dbReference type="OrthoDB" id="7916126at2"/>
<comment type="similarity">
    <text evidence="5">Belongs to the Omp25/RopB family.</text>
</comment>
<feature type="domain" description="Outer membrane protein beta-barrel" evidence="7">
    <location>
        <begin position="39"/>
        <end position="254"/>
    </location>
</feature>
<dbReference type="Gene3D" id="2.40.160.20">
    <property type="match status" value="1"/>
</dbReference>
<gene>
    <name evidence="8" type="ORF">LA66_09695</name>
</gene>
<dbReference type="InterPro" id="IPR011250">
    <property type="entry name" value="OMP/PagP_B-barrel"/>
</dbReference>
<dbReference type="PANTHER" id="PTHR34001:SF3">
    <property type="entry name" value="BLL7405 PROTEIN"/>
    <property type="match status" value="1"/>
</dbReference>
<evidence type="ECO:0000313" key="8">
    <source>
        <dbReference type="EMBL" id="KHJ54829.1"/>
    </source>
</evidence>
<accession>A0A0B1Q353</accession>
<dbReference type="InterPro" id="IPR051692">
    <property type="entry name" value="OMP-like"/>
</dbReference>
<dbReference type="Pfam" id="PF13505">
    <property type="entry name" value="OMP_b-brl"/>
    <property type="match status" value="1"/>
</dbReference>
<evidence type="ECO:0000256" key="4">
    <source>
        <dbReference type="ARBA" id="ARBA00023237"/>
    </source>
</evidence>
<organism evidence="8 9">
    <name type="scientific">Aureimonas altamirensis</name>
    <dbReference type="NCBI Taxonomy" id="370622"/>
    <lineage>
        <taxon>Bacteria</taxon>
        <taxon>Pseudomonadati</taxon>
        <taxon>Pseudomonadota</taxon>
        <taxon>Alphaproteobacteria</taxon>
        <taxon>Hyphomicrobiales</taxon>
        <taxon>Aurantimonadaceae</taxon>
        <taxon>Aureimonas</taxon>
    </lineage>
</organism>
<dbReference type="InterPro" id="IPR027385">
    <property type="entry name" value="Beta-barrel_OMP"/>
</dbReference>
<dbReference type="Proteomes" id="UP000030826">
    <property type="component" value="Unassembled WGS sequence"/>
</dbReference>
<evidence type="ECO:0000256" key="2">
    <source>
        <dbReference type="ARBA" id="ARBA00022729"/>
    </source>
</evidence>
<dbReference type="EMBL" id="JRFJ01000002">
    <property type="protein sequence ID" value="KHJ54829.1"/>
    <property type="molecule type" value="Genomic_DNA"/>
</dbReference>
<evidence type="ECO:0000313" key="9">
    <source>
        <dbReference type="Proteomes" id="UP000030826"/>
    </source>
</evidence>
<keyword evidence="2 6" id="KW-0732">Signal</keyword>